<dbReference type="AlphaFoldDB" id="A0AAV7I8V6"/>
<evidence type="ECO:0000256" key="1">
    <source>
        <dbReference type="SAM" id="Phobius"/>
    </source>
</evidence>
<dbReference type="Proteomes" id="UP000826195">
    <property type="component" value="Unassembled WGS sequence"/>
</dbReference>
<reference evidence="2 3" key="1">
    <citation type="journal article" date="2021" name="J. Hered.">
        <title>A chromosome-level genome assembly of the parasitoid wasp, Cotesia glomerata (Hymenoptera: Braconidae).</title>
        <authorList>
            <person name="Pinto B.J."/>
            <person name="Weis J.J."/>
            <person name="Gamble T."/>
            <person name="Ode P.J."/>
            <person name="Paul R."/>
            <person name="Zaspel J.M."/>
        </authorList>
    </citation>
    <scope>NUCLEOTIDE SEQUENCE [LARGE SCALE GENOMIC DNA]</scope>
    <source>
        <strain evidence="2">CgM1</strain>
    </source>
</reference>
<gene>
    <name evidence="2" type="ORF">KQX54_017266</name>
</gene>
<keyword evidence="1" id="KW-0812">Transmembrane</keyword>
<keyword evidence="1" id="KW-0472">Membrane</keyword>
<dbReference type="EMBL" id="JAHXZJ010002237">
    <property type="protein sequence ID" value="KAH0547148.1"/>
    <property type="molecule type" value="Genomic_DNA"/>
</dbReference>
<evidence type="ECO:0000313" key="3">
    <source>
        <dbReference type="Proteomes" id="UP000826195"/>
    </source>
</evidence>
<comment type="caution">
    <text evidence="2">The sequence shown here is derived from an EMBL/GenBank/DDBJ whole genome shotgun (WGS) entry which is preliminary data.</text>
</comment>
<proteinExistence type="predicted"/>
<evidence type="ECO:0000313" key="2">
    <source>
        <dbReference type="EMBL" id="KAH0547148.1"/>
    </source>
</evidence>
<keyword evidence="1" id="KW-1133">Transmembrane helix</keyword>
<name>A0AAV7I8V6_COTGL</name>
<sequence>MSLIQFNEEKITMEKLKSSIESLLNAHIVIGSISADILLIILFLIIREKCCVRKTVELDYSQFGVQAIPDGKEAEGLSLAGDFEKWFRQKSLEAITDDRSLNDFLSKSTTFTLNNSFSDEGSGQDDSFTDDYGSGLPASTSEDDFSEVISPLLVTTTEDFTFQEPASTSVVIKDASEKSRNAGQHSPWVLVLKETKYLELNKLQTVCVTSISAVVVLTSLIQDACTANSYRVFTEATHARMTPTYTYLPVVVLLDPRKSIKDEIEQMEYQSIFDDGSMIVNKTVIILCITILDAAYRFEYPSTPRPVQLLTLGSPLLHLDPVSHPTSKKSTPLPSSTTKDHSAYELSKSSRSIKNQFIFKNLILSLVPPHKEVIILEKTEPPVLMILFQII</sequence>
<protein>
    <submittedName>
        <fullName evidence="2">Uncharacterized protein</fullName>
    </submittedName>
</protein>
<feature type="transmembrane region" description="Helical" evidence="1">
    <location>
        <begin position="23"/>
        <end position="46"/>
    </location>
</feature>
<accession>A0AAV7I8V6</accession>
<organism evidence="2 3">
    <name type="scientific">Cotesia glomerata</name>
    <name type="common">Lepidopteran parasitic wasp</name>
    <name type="synonym">Apanteles glomeratus</name>
    <dbReference type="NCBI Taxonomy" id="32391"/>
    <lineage>
        <taxon>Eukaryota</taxon>
        <taxon>Metazoa</taxon>
        <taxon>Ecdysozoa</taxon>
        <taxon>Arthropoda</taxon>
        <taxon>Hexapoda</taxon>
        <taxon>Insecta</taxon>
        <taxon>Pterygota</taxon>
        <taxon>Neoptera</taxon>
        <taxon>Endopterygota</taxon>
        <taxon>Hymenoptera</taxon>
        <taxon>Apocrita</taxon>
        <taxon>Ichneumonoidea</taxon>
        <taxon>Braconidae</taxon>
        <taxon>Microgastrinae</taxon>
        <taxon>Cotesia</taxon>
    </lineage>
</organism>
<keyword evidence="3" id="KW-1185">Reference proteome</keyword>